<evidence type="ECO:0000256" key="4">
    <source>
        <dbReference type="ARBA" id="ARBA00023015"/>
    </source>
</evidence>
<dbReference type="CDD" id="cd12148">
    <property type="entry name" value="fungal_TF_MHR"/>
    <property type="match status" value="1"/>
</dbReference>
<keyword evidence="5" id="KW-0238">DNA-binding</keyword>
<evidence type="ECO:0000256" key="3">
    <source>
        <dbReference type="ARBA" id="ARBA00022833"/>
    </source>
</evidence>
<dbReference type="Proteomes" id="UP000756346">
    <property type="component" value="Unassembled WGS sequence"/>
</dbReference>
<feature type="compositionally biased region" description="Low complexity" evidence="8">
    <location>
        <begin position="21"/>
        <end position="33"/>
    </location>
</feature>
<dbReference type="GeneID" id="70184396"/>
<dbReference type="AlphaFoldDB" id="A0A9P8Y2J9"/>
<dbReference type="PROSITE" id="PS00463">
    <property type="entry name" value="ZN2_CY6_FUNGAL_1"/>
    <property type="match status" value="1"/>
</dbReference>
<keyword evidence="6" id="KW-0804">Transcription</keyword>
<organism evidence="10 11">
    <name type="scientific">Microdochium trichocladiopsis</name>
    <dbReference type="NCBI Taxonomy" id="1682393"/>
    <lineage>
        <taxon>Eukaryota</taxon>
        <taxon>Fungi</taxon>
        <taxon>Dikarya</taxon>
        <taxon>Ascomycota</taxon>
        <taxon>Pezizomycotina</taxon>
        <taxon>Sordariomycetes</taxon>
        <taxon>Xylariomycetidae</taxon>
        <taxon>Xylariales</taxon>
        <taxon>Microdochiaceae</taxon>
        <taxon>Microdochium</taxon>
    </lineage>
</organism>
<dbReference type="GO" id="GO:0008270">
    <property type="term" value="F:zinc ion binding"/>
    <property type="evidence" value="ECO:0007669"/>
    <property type="project" value="InterPro"/>
</dbReference>
<dbReference type="GO" id="GO:0006351">
    <property type="term" value="P:DNA-templated transcription"/>
    <property type="evidence" value="ECO:0007669"/>
    <property type="project" value="InterPro"/>
</dbReference>
<dbReference type="InterPro" id="IPR036864">
    <property type="entry name" value="Zn2-C6_fun-type_DNA-bd_sf"/>
</dbReference>
<evidence type="ECO:0000256" key="7">
    <source>
        <dbReference type="ARBA" id="ARBA00023242"/>
    </source>
</evidence>
<feature type="domain" description="Zn(2)-C6 fungal-type" evidence="9">
    <location>
        <begin position="66"/>
        <end position="96"/>
    </location>
</feature>
<feature type="compositionally biased region" description="Polar residues" evidence="8">
    <location>
        <begin position="787"/>
        <end position="801"/>
    </location>
</feature>
<evidence type="ECO:0000256" key="6">
    <source>
        <dbReference type="ARBA" id="ARBA00023163"/>
    </source>
</evidence>
<name>A0A9P8Y2J9_9PEZI</name>
<feature type="region of interest" description="Disordered" evidence="8">
    <location>
        <begin position="625"/>
        <end position="668"/>
    </location>
</feature>
<protein>
    <recommendedName>
        <fullName evidence="9">Zn(2)-C6 fungal-type domain-containing protein</fullName>
    </recommendedName>
</protein>
<keyword evidence="4" id="KW-0805">Transcription regulation</keyword>
<dbReference type="GO" id="GO:0045944">
    <property type="term" value="P:positive regulation of transcription by RNA polymerase II"/>
    <property type="evidence" value="ECO:0007669"/>
    <property type="project" value="TreeGrafter"/>
</dbReference>
<dbReference type="Pfam" id="PF04082">
    <property type="entry name" value="Fungal_trans"/>
    <property type="match status" value="1"/>
</dbReference>
<dbReference type="SMART" id="SM00066">
    <property type="entry name" value="GAL4"/>
    <property type="match status" value="1"/>
</dbReference>
<keyword evidence="11" id="KW-1185">Reference proteome</keyword>
<dbReference type="GO" id="GO:0043565">
    <property type="term" value="F:sequence-specific DNA binding"/>
    <property type="evidence" value="ECO:0007669"/>
    <property type="project" value="TreeGrafter"/>
</dbReference>
<dbReference type="InterPro" id="IPR007219">
    <property type="entry name" value="XnlR_reg_dom"/>
</dbReference>
<dbReference type="GO" id="GO:0005634">
    <property type="term" value="C:nucleus"/>
    <property type="evidence" value="ECO:0007669"/>
    <property type="project" value="UniProtKB-SubCell"/>
</dbReference>
<dbReference type="PANTHER" id="PTHR47782:SF8">
    <property type="entry name" value="ZN(II)2CYS6 TRANSCRIPTION FACTOR (EUROFUNG)"/>
    <property type="match status" value="1"/>
</dbReference>
<dbReference type="PANTHER" id="PTHR47782">
    <property type="entry name" value="ZN(II)2CYS6 TRANSCRIPTION FACTOR (EUROFUNG)-RELATED"/>
    <property type="match status" value="1"/>
</dbReference>
<proteinExistence type="predicted"/>
<evidence type="ECO:0000256" key="5">
    <source>
        <dbReference type="ARBA" id="ARBA00023125"/>
    </source>
</evidence>
<feature type="region of interest" description="Disordered" evidence="8">
    <location>
        <begin position="17"/>
        <end position="57"/>
    </location>
</feature>
<gene>
    <name evidence="10" type="ORF">B0I36DRAFT_330550</name>
</gene>
<dbReference type="Gene3D" id="4.10.240.10">
    <property type="entry name" value="Zn(2)-C6 fungal-type DNA-binding domain"/>
    <property type="match status" value="1"/>
</dbReference>
<reference evidence="10" key="1">
    <citation type="journal article" date="2021" name="Nat. Commun.">
        <title>Genetic determinants of endophytism in the Arabidopsis root mycobiome.</title>
        <authorList>
            <person name="Mesny F."/>
            <person name="Miyauchi S."/>
            <person name="Thiergart T."/>
            <person name="Pickel B."/>
            <person name="Atanasova L."/>
            <person name="Karlsson M."/>
            <person name="Huettel B."/>
            <person name="Barry K.W."/>
            <person name="Haridas S."/>
            <person name="Chen C."/>
            <person name="Bauer D."/>
            <person name="Andreopoulos W."/>
            <person name="Pangilinan J."/>
            <person name="LaButti K."/>
            <person name="Riley R."/>
            <person name="Lipzen A."/>
            <person name="Clum A."/>
            <person name="Drula E."/>
            <person name="Henrissat B."/>
            <person name="Kohler A."/>
            <person name="Grigoriev I.V."/>
            <person name="Martin F.M."/>
            <person name="Hacquard S."/>
        </authorList>
    </citation>
    <scope>NUCLEOTIDE SEQUENCE</scope>
    <source>
        <strain evidence="10">MPI-CAGE-CH-0230</strain>
    </source>
</reference>
<dbReference type="OrthoDB" id="5416384at2759"/>
<feature type="compositionally biased region" description="Basic and acidic residues" evidence="8">
    <location>
        <begin position="39"/>
        <end position="56"/>
    </location>
</feature>
<feature type="region of interest" description="Disordered" evidence="8">
    <location>
        <begin position="731"/>
        <end position="832"/>
    </location>
</feature>
<dbReference type="SUPFAM" id="SSF57701">
    <property type="entry name" value="Zn2/Cys6 DNA-binding domain"/>
    <property type="match status" value="1"/>
</dbReference>
<comment type="subcellular location">
    <subcellularLocation>
        <location evidence="1">Nucleus</location>
    </subcellularLocation>
</comment>
<evidence type="ECO:0000313" key="11">
    <source>
        <dbReference type="Proteomes" id="UP000756346"/>
    </source>
</evidence>
<dbReference type="EMBL" id="JAGTJQ010000008">
    <property type="protein sequence ID" value="KAH7026384.1"/>
    <property type="molecule type" value="Genomic_DNA"/>
</dbReference>
<dbReference type="Pfam" id="PF00172">
    <property type="entry name" value="Zn_clus"/>
    <property type="match status" value="1"/>
</dbReference>
<evidence type="ECO:0000313" key="10">
    <source>
        <dbReference type="EMBL" id="KAH7026384.1"/>
    </source>
</evidence>
<dbReference type="RefSeq" id="XP_046009601.1">
    <property type="nucleotide sequence ID" value="XM_046154850.1"/>
</dbReference>
<feature type="region of interest" description="Disordered" evidence="8">
    <location>
        <begin position="864"/>
        <end position="892"/>
    </location>
</feature>
<dbReference type="InterPro" id="IPR052202">
    <property type="entry name" value="Yeast_MetPath_Reg"/>
</dbReference>
<feature type="compositionally biased region" description="Polar residues" evidence="8">
    <location>
        <begin position="653"/>
        <end position="667"/>
    </location>
</feature>
<feature type="compositionally biased region" description="Pro residues" evidence="8">
    <location>
        <begin position="752"/>
        <end position="763"/>
    </location>
</feature>
<keyword evidence="2" id="KW-0479">Metal-binding</keyword>
<keyword evidence="7" id="KW-0539">Nucleus</keyword>
<evidence type="ECO:0000256" key="1">
    <source>
        <dbReference type="ARBA" id="ARBA00004123"/>
    </source>
</evidence>
<comment type="caution">
    <text evidence="10">The sequence shown here is derived from an EMBL/GenBank/DDBJ whole genome shotgun (WGS) entry which is preliminary data.</text>
</comment>
<dbReference type="PROSITE" id="PS50048">
    <property type="entry name" value="ZN2_CY6_FUNGAL_2"/>
    <property type="match status" value="1"/>
</dbReference>
<dbReference type="InterPro" id="IPR001138">
    <property type="entry name" value="Zn2Cys6_DnaBD"/>
</dbReference>
<sequence>MDASSVFRQVEGFGIFPPRGLPHQSHHLPQPHQRFNVHASDRPPYADDHDHDDAESPNRIAHTLTACCRCRQRKTRCDPNLPRCLPCERSGSVCEYFDTTKGKKISRYYVVRLQEKVRALEAELGQYVDEEELPRSQEDFVGPGGLVRLNDSDETPRYLGPSSGIAMVRILMEEAKRYTDSKRISELIPEVKNKRRPEDRMVESVAPRSRSFGTAQQAQRRKSYPMISAVPASSLPSRPIADRLVEVFQQRAQIFTPTLHEASLIEMTENVYAGSTDPFQNFVVRLVMAISMQKLDTQYAGLADSYYLAAIGYFENVVRPKDLKTLQCLVLVGQHSLLTPTRTAVYYVIGLATRICQQLGFADEKTIALGADDPLTLDMRRRVSWSVRTMEYGLSQSMGRPCGFAKTDDDVDVKYFDVARDVNITKDGILQGPPDVKKLVAIHFCKMRELQAEIRRVLYKKQPNGPKDDGHPWFLEFEARMNRWLEASPTDPAWCKPWFTGRMHTMVVTMHRPTPQCPRPSVRSATKCFDSSAYVIDISSKQMMGAAVDITWVFLLTLYMALNALLWSVTYPDVRRNHDRDEVQNLVNIALDIIDQCADRWPGTAAASQLYSTLAKATLESYNSQETPTMSPYSAFGTPPTQGDPYSPPSGDSAHTSATTTGQQLFNPPQFGQVFNTMPEQITDFGFNGNGFAQQQQHPTFRSNSIFQNPASNDSGGRRFSYFPPDYNQMTVEGPGDDRLSPISDTTISPPLQSPPQHLPSPPESMAAGGSGNMPTSMLSSRMMAGSNLTQSPMSALTSSTMPPPQQQQRRPQPNFTIPPAPGHHRPQGQQPLPQAATVTDWFNPPPPFITPYTAFGGVSAGFWGGGGGNPQSGLQGPQFAGLPPERQGSLSQEQQAELMDVLESEGLTDIDAYLNLGLDGFARNGNATGAPQNMSWTS</sequence>
<dbReference type="SMART" id="SM00906">
    <property type="entry name" value="Fungal_trans"/>
    <property type="match status" value="1"/>
</dbReference>
<accession>A0A9P8Y2J9</accession>
<evidence type="ECO:0000256" key="2">
    <source>
        <dbReference type="ARBA" id="ARBA00022723"/>
    </source>
</evidence>
<dbReference type="GO" id="GO:0000981">
    <property type="term" value="F:DNA-binding transcription factor activity, RNA polymerase II-specific"/>
    <property type="evidence" value="ECO:0007669"/>
    <property type="project" value="InterPro"/>
</dbReference>
<dbReference type="CDD" id="cd00067">
    <property type="entry name" value="GAL4"/>
    <property type="match status" value="1"/>
</dbReference>
<keyword evidence="3" id="KW-0862">Zinc</keyword>
<evidence type="ECO:0000256" key="8">
    <source>
        <dbReference type="SAM" id="MobiDB-lite"/>
    </source>
</evidence>
<evidence type="ECO:0000259" key="9">
    <source>
        <dbReference type="PROSITE" id="PS50048"/>
    </source>
</evidence>